<evidence type="ECO:0000313" key="1">
    <source>
        <dbReference type="EMBL" id="TGO02040.1"/>
    </source>
</evidence>
<gene>
    <name evidence="1" type="ORF">PN36_31360</name>
</gene>
<dbReference type="EMBL" id="JSZA02000248">
    <property type="protein sequence ID" value="TGO02040.1"/>
    <property type="molecule type" value="Genomic_DNA"/>
</dbReference>
<keyword evidence="2" id="KW-1185">Reference proteome</keyword>
<comment type="caution">
    <text evidence="1">The sequence shown here is derived from an EMBL/GenBank/DDBJ whole genome shotgun (WGS) entry which is preliminary data.</text>
</comment>
<name>A0A4E0QNV4_9GAMM</name>
<proteinExistence type="predicted"/>
<dbReference type="Proteomes" id="UP000030428">
    <property type="component" value="Unassembled WGS sequence"/>
</dbReference>
<feature type="non-terminal residue" evidence="1">
    <location>
        <position position="1"/>
    </location>
</feature>
<organism evidence="1 2">
    <name type="scientific">Candidatus Thiomargarita nelsonii</name>
    <dbReference type="NCBI Taxonomy" id="1003181"/>
    <lineage>
        <taxon>Bacteria</taxon>
        <taxon>Pseudomonadati</taxon>
        <taxon>Pseudomonadota</taxon>
        <taxon>Gammaproteobacteria</taxon>
        <taxon>Thiotrichales</taxon>
        <taxon>Thiotrichaceae</taxon>
        <taxon>Thiomargarita</taxon>
    </lineage>
</organism>
<sequence>RKQNSGSSIASARVQSLKRASVMDSEQSHLDIFLRSAIERLLGVKRLVGIWVECSLYALSDTHPITEYNLSPQVNI</sequence>
<accession>A0A4E0QNV4</accession>
<reference evidence="1 2" key="1">
    <citation type="journal article" date="2016" name="Front. Microbiol.">
        <title>Single-Cell (Meta-)Genomics of a Dimorphic Candidatus Thiomargarita nelsonii Reveals Genomic Plasticity.</title>
        <authorList>
            <person name="Flood B.E."/>
            <person name="Fliss P."/>
            <person name="Jones D.S."/>
            <person name="Dick G.J."/>
            <person name="Jain S."/>
            <person name="Kaster A.K."/>
            <person name="Winkel M."/>
            <person name="Mussmann M."/>
            <person name="Bailey J."/>
        </authorList>
    </citation>
    <scope>NUCLEOTIDE SEQUENCE [LARGE SCALE GENOMIC DNA]</scope>
    <source>
        <strain evidence="1">Hydrate Ridge</strain>
    </source>
</reference>
<protein>
    <submittedName>
        <fullName evidence="1">Uncharacterized protein</fullName>
    </submittedName>
</protein>
<dbReference type="AlphaFoldDB" id="A0A4E0QNV4"/>
<evidence type="ECO:0000313" key="2">
    <source>
        <dbReference type="Proteomes" id="UP000030428"/>
    </source>
</evidence>